<feature type="domain" description="Ion transport" evidence="12">
    <location>
        <begin position="403"/>
        <end position="469"/>
    </location>
</feature>
<dbReference type="InterPro" id="IPR005821">
    <property type="entry name" value="Ion_trans_dom"/>
</dbReference>
<reference evidence="15 16" key="1">
    <citation type="submission" date="2020-12" db="EMBL/GenBank/DDBJ databases">
        <title>De novo assembly of Tibetan sheep genome.</title>
        <authorList>
            <person name="Li X."/>
        </authorList>
    </citation>
    <scope>NUCLEOTIDE SEQUENCE [LARGE SCALE GENOMIC DNA]</scope>
    <source>
        <tissue evidence="15">Heart</tissue>
    </source>
</reference>
<keyword evidence="10" id="KW-0915">Sodium</keyword>
<dbReference type="Gene3D" id="1.10.238.10">
    <property type="entry name" value="EF-hand"/>
    <property type="match status" value="1"/>
</dbReference>
<comment type="caution">
    <text evidence="10">Lacks conserved residue(s) required for the propagation of feature annotation.</text>
</comment>
<keyword evidence="10" id="KW-0813">Transport</keyword>
<evidence type="ECO:0000256" key="11">
    <source>
        <dbReference type="SAM" id="MobiDB-lite"/>
    </source>
</evidence>
<feature type="compositionally biased region" description="Basic and acidic residues" evidence="11">
    <location>
        <begin position="550"/>
        <end position="559"/>
    </location>
</feature>
<dbReference type="FunFam" id="1.10.287.70:FF:000091">
    <property type="entry name" value="Sodium channel protein"/>
    <property type="match status" value="1"/>
</dbReference>
<evidence type="ECO:0000256" key="2">
    <source>
        <dbReference type="ARBA" id="ARBA00022475"/>
    </source>
</evidence>
<dbReference type="FunFam" id="1.20.5.1190:FF:000006">
    <property type="entry name" value="Sodium channel protein"/>
    <property type="match status" value="1"/>
</dbReference>
<gene>
    <name evidence="15" type="ORF">JEQ12_009556</name>
</gene>
<evidence type="ECO:0000256" key="1">
    <source>
        <dbReference type="ARBA" id="ARBA00004651"/>
    </source>
</evidence>
<comment type="caution">
    <text evidence="15">The sequence shown here is derived from an EMBL/GenBank/DDBJ whole genome shotgun (WGS) entry which is preliminary data.</text>
</comment>
<feature type="transmembrane region" description="Helical" evidence="10">
    <location>
        <begin position="346"/>
        <end position="372"/>
    </location>
</feature>
<dbReference type="AlphaFoldDB" id="A0A836D6Z2"/>
<keyword evidence="2" id="KW-1003">Cell membrane</keyword>
<evidence type="ECO:0000259" key="14">
    <source>
        <dbReference type="Pfam" id="PF24609"/>
    </source>
</evidence>
<evidence type="ECO:0000256" key="10">
    <source>
        <dbReference type="RuleBase" id="RU361132"/>
    </source>
</evidence>
<evidence type="ECO:0000313" key="15">
    <source>
        <dbReference type="EMBL" id="KAG5213770.1"/>
    </source>
</evidence>
<keyword evidence="10" id="KW-0739">Sodium transport</keyword>
<keyword evidence="10" id="KW-0851">Voltage-gated channel</keyword>
<dbReference type="InterPro" id="IPR010526">
    <property type="entry name" value="Na_trans_assoc_dom"/>
</dbReference>
<feature type="transmembrane region" description="Helical" evidence="10">
    <location>
        <begin position="462"/>
        <end position="479"/>
    </location>
</feature>
<dbReference type="FunFam" id="1.10.238.10:FF:000171">
    <property type="entry name" value="Sodium channel protein"/>
    <property type="match status" value="1"/>
</dbReference>
<dbReference type="GO" id="GO:0055078">
    <property type="term" value="P:sodium ion homeostasis"/>
    <property type="evidence" value="ECO:0007669"/>
    <property type="project" value="TreeGrafter"/>
</dbReference>
<evidence type="ECO:0000256" key="7">
    <source>
        <dbReference type="ARBA" id="ARBA00023157"/>
    </source>
</evidence>
<comment type="catalytic activity">
    <reaction evidence="9">
        <text>Na(+)(in) = Na(+)(out)</text>
        <dbReference type="Rhea" id="RHEA:34963"/>
        <dbReference type="ChEBI" id="CHEBI:29101"/>
    </reaction>
</comment>
<feature type="domain" description="Ion transport" evidence="12">
    <location>
        <begin position="174"/>
        <end position="380"/>
    </location>
</feature>
<feature type="transmembrane region" description="Helical" evidence="10">
    <location>
        <begin position="214"/>
        <end position="236"/>
    </location>
</feature>
<dbReference type="SUPFAM" id="SSF81324">
    <property type="entry name" value="Voltage-gated potassium channels"/>
    <property type="match status" value="3"/>
</dbReference>
<dbReference type="Gene3D" id="1.10.287.70">
    <property type="match status" value="2"/>
</dbReference>
<keyword evidence="4" id="KW-0677">Repeat</keyword>
<feature type="domain" description="Sodium ion transport-associated" evidence="13">
    <location>
        <begin position="490"/>
        <end position="673"/>
    </location>
</feature>
<keyword evidence="8" id="KW-0325">Glycoprotein</keyword>
<keyword evidence="10" id="KW-0407">Ion channel</keyword>
<keyword evidence="5 10" id="KW-1133">Transmembrane helix</keyword>
<organism evidence="15 16">
    <name type="scientific">Ovis aries</name>
    <name type="common">Sheep</name>
    <dbReference type="NCBI Taxonomy" id="9940"/>
    <lineage>
        <taxon>Eukaryota</taxon>
        <taxon>Metazoa</taxon>
        <taxon>Chordata</taxon>
        <taxon>Craniata</taxon>
        <taxon>Vertebrata</taxon>
        <taxon>Euteleostomi</taxon>
        <taxon>Mammalia</taxon>
        <taxon>Eutheria</taxon>
        <taxon>Laurasiatheria</taxon>
        <taxon>Artiodactyla</taxon>
        <taxon>Ruminantia</taxon>
        <taxon>Pecora</taxon>
        <taxon>Bovidae</taxon>
        <taxon>Caprinae</taxon>
        <taxon>Ovis</taxon>
    </lineage>
</organism>
<evidence type="ECO:0000256" key="3">
    <source>
        <dbReference type="ARBA" id="ARBA00022692"/>
    </source>
</evidence>
<dbReference type="PANTHER" id="PTHR10037">
    <property type="entry name" value="VOLTAGE-GATED CATION CHANNEL CALCIUM AND SODIUM"/>
    <property type="match status" value="1"/>
</dbReference>
<evidence type="ECO:0000256" key="5">
    <source>
        <dbReference type="ARBA" id="ARBA00022989"/>
    </source>
</evidence>
<dbReference type="GO" id="GO:0001518">
    <property type="term" value="C:voltage-gated sodium channel complex"/>
    <property type="evidence" value="ECO:0007669"/>
    <property type="project" value="UniProtKB-UniRule"/>
</dbReference>
<keyword evidence="10" id="KW-0894">Sodium channel</keyword>
<dbReference type="PANTHER" id="PTHR10037:SF14">
    <property type="entry name" value="SODIUM CHANNEL PROTEIN"/>
    <property type="match status" value="1"/>
</dbReference>
<evidence type="ECO:0000256" key="9">
    <source>
        <dbReference type="ARBA" id="ARBA00036239"/>
    </source>
</evidence>
<dbReference type="GO" id="GO:0005248">
    <property type="term" value="F:voltage-gated sodium channel activity"/>
    <property type="evidence" value="ECO:0007669"/>
    <property type="project" value="InterPro"/>
</dbReference>
<dbReference type="Pfam" id="PF00520">
    <property type="entry name" value="Ion_trans"/>
    <property type="match status" value="3"/>
</dbReference>
<dbReference type="InterPro" id="IPR027359">
    <property type="entry name" value="Volt_channel_dom_sf"/>
</dbReference>
<feature type="transmembrane region" description="Helical" evidence="10">
    <location>
        <begin position="774"/>
        <end position="796"/>
    </location>
</feature>
<feature type="transmembrane region" description="Helical" evidence="10">
    <location>
        <begin position="871"/>
        <end position="897"/>
    </location>
</feature>
<feature type="region of interest" description="Disordered" evidence="11">
    <location>
        <begin position="547"/>
        <end position="617"/>
    </location>
</feature>
<evidence type="ECO:0000256" key="4">
    <source>
        <dbReference type="ARBA" id="ARBA00022737"/>
    </source>
</evidence>
<feature type="transmembrane region" description="Helical" evidence="10">
    <location>
        <begin position="965"/>
        <end position="991"/>
    </location>
</feature>
<dbReference type="InterPro" id="IPR058542">
    <property type="entry name" value="IQ_SCN5A_C"/>
</dbReference>
<keyword evidence="6 10" id="KW-0472">Membrane</keyword>
<protein>
    <recommendedName>
        <fullName evidence="10">Sodium channel protein</fullName>
    </recommendedName>
</protein>
<dbReference type="InterPro" id="IPR043203">
    <property type="entry name" value="VGCC_Ca_Na"/>
</dbReference>
<dbReference type="EMBL" id="JAEMGP010000002">
    <property type="protein sequence ID" value="KAG5213770.1"/>
    <property type="molecule type" value="Genomic_DNA"/>
</dbReference>
<name>A0A836D6Z2_SHEEP</name>
<dbReference type="Gene3D" id="1.20.5.1190">
    <property type="entry name" value="iswi atpase"/>
    <property type="match status" value="1"/>
</dbReference>
<feature type="domain" description="SCN5A-like C-terminal IQ motif" evidence="14">
    <location>
        <begin position="1110"/>
        <end position="1142"/>
    </location>
</feature>
<dbReference type="InterPro" id="IPR001696">
    <property type="entry name" value="Na_channel_asu"/>
</dbReference>
<feature type="domain" description="Ion transport" evidence="12">
    <location>
        <begin position="743"/>
        <end position="992"/>
    </location>
</feature>
<feature type="transmembrane region" description="Helical" evidence="10">
    <location>
        <begin position="744"/>
        <end position="762"/>
    </location>
</feature>
<dbReference type="PRINTS" id="PR00170">
    <property type="entry name" value="NACHANNEL"/>
</dbReference>
<evidence type="ECO:0000256" key="8">
    <source>
        <dbReference type="ARBA" id="ARBA00023180"/>
    </source>
</evidence>
<comment type="function">
    <text evidence="10">Mediates the voltage-dependent sodium ion permeability of excitable membranes. Assuming opened or closed conformations in response to the voltage difference across the membrane, the protein forms a sodium-selective channel through which Na(+) ions may pass in accordance with their electrochemical gradient.</text>
</comment>
<dbReference type="Pfam" id="PF24609">
    <property type="entry name" value="IQ_SCN5A_C"/>
    <property type="match status" value="1"/>
</dbReference>
<sequence>MMKFNCKEMTDIRTRETDWYNQFSNVKGFFFKQKLLGIEADMWMDSLETIVLVMILYRNEENTFLVGAKLKMASPEPKSLVPFTRESLEVMEQHSAKKPSEEDKEDLKPNCDLEVGKELPFVYGNLPQAMVSEPLEDVDPYYTNKKVLSLKASDKNEVIIKKGQTWGRHISRYSPLNFISVFRIVRNLRILKIIPLNQGMKSFVAILIHCLKKLTVVIILTVFFLSVFSLIGMGLFMGNLKHKCLRWPQENETDMLNNRTGNPYYIRETENFYYLEGERYALLCGNRSDASQCPEGYVCVKAGVNPDDGYTNFDSFGWALLALFRLMTQDYPEALYHQILYASGKVYMIFFVVISFWFAFYMASLFLGLLAISYEEEKQTAAEKATVDQEFQKSLPELQEEKITAEVFIGIFTTEMIFKIIAMHPYGYFQVGWNIYDSLIVFHGLAELYLTNFHGLAILRSFRVILYLFLALIISFSSYKPATTDEENDEAKNLQRAMARIKKGINYVLSKILCKKQNVLKETMDNISDVYVKENISGHTLSELSNTQDFLKDKEKSSGTEKNTMTENESRSLIPSPSVSETVPIASEESDIENPDNKEIQSKSGDGSSKEKVKQSSSSECSTVDIVLSEEEMVYEREKPKHLRNVYERRSSSAQIGRGPKKGKIWQNIRKTCCKIVENSCFKCFIGLVTLLSTGALCKISIRIKYMPFLQATFNGWITIMNSAVDSTDNKFQRFIFDLVTSRVFNIIIMTLICFQAITIMIQSDEQSPKIDTALFWINSVYVGLYIGECVLKLIVFHCNYFTSGWNIFDFMVVVFSITGLFLPLMVGYYLVSPSLVQLILLSRIIHILHPEKGLKLFHNLLLPLMLSLPALLNISLLIFLIMFIYAIFGMYNFAYVKKEAGIDDMSNFETFGSSMLCLFRVTIFAGWDGMLNAIFNSKWSDCDPDKINPGTQVRGDCGNPFLGIIYFVSYILLTRLIIVNMYIVVVMEFLNIASKKKAKTLSEEDFRKFFQVWKRFDPDRTQYIDSSKLSDFAAALDPPLFMAKPNKGQLVSMDLPMAVGDRIHCLDVLLALTKRVLGKDLSMEKVLSEMESGFTLANTFKITYEPITTTLKRKQEVVSATIIQRAYKSYRLRQNDKNTSDTHMIDGDREVQAIKEDSYIDKAEGVSIIQSPI</sequence>
<dbReference type="Pfam" id="PF06512">
    <property type="entry name" value="Na_trans_assoc"/>
    <property type="match status" value="1"/>
</dbReference>
<keyword evidence="10" id="KW-0406">Ion transport</keyword>
<evidence type="ECO:0000256" key="6">
    <source>
        <dbReference type="ARBA" id="ARBA00023136"/>
    </source>
</evidence>
<feature type="compositionally biased region" description="Polar residues" evidence="11">
    <location>
        <begin position="560"/>
        <end position="581"/>
    </location>
</feature>
<dbReference type="FunFam" id="1.20.120.350:FF:000059">
    <property type="entry name" value="Sodium channel protein"/>
    <property type="match status" value="1"/>
</dbReference>
<feature type="transmembrane region" description="Helical" evidence="10">
    <location>
        <begin position="808"/>
        <end position="832"/>
    </location>
</feature>
<feature type="transmembrane region" description="Helical" evidence="10">
    <location>
        <begin position="909"/>
        <end position="928"/>
    </location>
</feature>
<evidence type="ECO:0000313" key="16">
    <source>
        <dbReference type="Proteomes" id="UP000664991"/>
    </source>
</evidence>
<comment type="subcellular location">
    <subcellularLocation>
        <location evidence="1 10">Cell membrane</location>
        <topology evidence="1 10">Multi-pass membrane protein</topology>
    </subcellularLocation>
</comment>
<dbReference type="Gene3D" id="1.20.120.350">
    <property type="entry name" value="Voltage-gated potassium channels. Chain C"/>
    <property type="match status" value="1"/>
</dbReference>
<evidence type="ECO:0000259" key="12">
    <source>
        <dbReference type="Pfam" id="PF00520"/>
    </source>
</evidence>
<evidence type="ECO:0000259" key="13">
    <source>
        <dbReference type="Pfam" id="PF06512"/>
    </source>
</evidence>
<accession>A0A836D6Z2</accession>
<keyword evidence="3 10" id="KW-0812">Transmembrane</keyword>
<comment type="similarity">
    <text evidence="10">Belongs to the sodium channel (TC 1.A.1.10) family.</text>
</comment>
<keyword evidence="7" id="KW-1015">Disulfide bond</keyword>
<dbReference type="Proteomes" id="UP000664991">
    <property type="component" value="Unassembled WGS sequence"/>
</dbReference>
<proteinExistence type="inferred from homology"/>